<evidence type="ECO:0000313" key="1">
    <source>
        <dbReference type="EMBL" id="JAD49212.1"/>
    </source>
</evidence>
<dbReference type="AlphaFoldDB" id="A0A0A9AQ66"/>
<name>A0A0A9AQ66_ARUDO</name>
<reference evidence="1" key="1">
    <citation type="submission" date="2014-09" db="EMBL/GenBank/DDBJ databases">
        <authorList>
            <person name="Magalhaes I.L.F."/>
            <person name="Oliveira U."/>
            <person name="Santos F.R."/>
            <person name="Vidigal T.H.D.A."/>
            <person name="Brescovit A.D."/>
            <person name="Santos A.J."/>
        </authorList>
    </citation>
    <scope>NUCLEOTIDE SEQUENCE</scope>
    <source>
        <tissue evidence="1">Shoot tissue taken approximately 20 cm above the soil surface</tissue>
    </source>
</reference>
<organism evidence="1">
    <name type="scientific">Arundo donax</name>
    <name type="common">Giant reed</name>
    <name type="synonym">Donax arundinaceus</name>
    <dbReference type="NCBI Taxonomy" id="35708"/>
    <lineage>
        <taxon>Eukaryota</taxon>
        <taxon>Viridiplantae</taxon>
        <taxon>Streptophyta</taxon>
        <taxon>Embryophyta</taxon>
        <taxon>Tracheophyta</taxon>
        <taxon>Spermatophyta</taxon>
        <taxon>Magnoliopsida</taxon>
        <taxon>Liliopsida</taxon>
        <taxon>Poales</taxon>
        <taxon>Poaceae</taxon>
        <taxon>PACMAD clade</taxon>
        <taxon>Arundinoideae</taxon>
        <taxon>Arundineae</taxon>
        <taxon>Arundo</taxon>
    </lineage>
</organism>
<dbReference type="EMBL" id="GBRH01248683">
    <property type="protein sequence ID" value="JAD49212.1"/>
    <property type="molecule type" value="Transcribed_RNA"/>
</dbReference>
<accession>A0A0A9AQ66</accession>
<protein>
    <submittedName>
        <fullName evidence="1">Uncharacterized protein</fullName>
    </submittedName>
</protein>
<proteinExistence type="predicted"/>
<reference evidence="1" key="2">
    <citation type="journal article" date="2015" name="Data Brief">
        <title>Shoot transcriptome of the giant reed, Arundo donax.</title>
        <authorList>
            <person name="Barrero R.A."/>
            <person name="Guerrero F.D."/>
            <person name="Moolhuijzen P."/>
            <person name="Goolsby J.A."/>
            <person name="Tidwell J."/>
            <person name="Bellgard S.E."/>
            <person name="Bellgard M.I."/>
        </authorList>
    </citation>
    <scope>NUCLEOTIDE SEQUENCE</scope>
    <source>
        <tissue evidence="1">Shoot tissue taken approximately 20 cm above the soil surface</tissue>
    </source>
</reference>
<sequence>MRDLEIERMRLLVDVAVTASVSVDGAAASATAGGNF</sequence>